<evidence type="ECO:0000259" key="2">
    <source>
        <dbReference type="Pfam" id="PF01458"/>
    </source>
</evidence>
<feature type="domain" description="SUF system FeS cluster assembly SufBD N-terminal" evidence="3">
    <location>
        <begin position="110"/>
        <end position="172"/>
    </location>
</feature>
<dbReference type="Pfam" id="PF19295">
    <property type="entry name" value="SufBD_N"/>
    <property type="match status" value="1"/>
</dbReference>
<dbReference type="Proteomes" id="UP000243688">
    <property type="component" value="Unassembled WGS sequence"/>
</dbReference>
<dbReference type="InterPro" id="IPR055346">
    <property type="entry name" value="Fe-S_cluster_assembly_SufBD"/>
</dbReference>
<reference evidence="4 5" key="1">
    <citation type="submission" date="2016-12" db="EMBL/GenBank/DDBJ databases">
        <title>Candidatus Reconcilibacillus cellulovorans genome.</title>
        <authorList>
            <person name="Kolinko S."/>
            <person name="Wu Y.-W."/>
            <person name="Tachea F."/>
            <person name="Denzel E."/>
            <person name="Hiras J."/>
            <person name="Baecker N."/>
            <person name="Chan L.J."/>
            <person name="Eichorst S.A."/>
            <person name="Frey D."/>
            <person name="Adams P.D."/>
            <person name="Pray T."/>
            <person name="Tanjore D."/>
            <person name="Petzold C.J."/>
            <person name="Gladden J.M."/>
            <person name="Simmons B.A."/>
            <person name="Singer S.W."/>
        </authorList>
    </citation>
    <scope>NUCLEOTIDE SEQUENCE [LARGE SCALE GENOMIC DNA]</scope>
    <source>
        <strain evidence="4">JTherm</strain>
    </source>
</reference>
<dbReference type="PANTHER" id="PTHR30508:SF1">
    <property type="entry name" value="UPF0051 PROTEIN ABCI8, CHLOROPLASTIC-RELATED"/>
    <property type="match status" value="1"/>
</dbReference>
<dbReference type="InterPro" id="IPR037284">
    <property type="entry name" value="SUF_FeS_clus_asmbl_SufBD_sf"/>
</dbReference>
<comment type="similarity">
    <text evidence="1">Belongs to the iron-sulfur cluster assembly SufBD family.</text>
</comment>
<evidence type="ECO:0000313" key="4">
    <source>
        <dbReference type="EMBL" id="PDO09523.1"/>
    </source>
</evidence>
<dbReference type="InterPro" id="IPR045595">
    <property type="entry name" value="SufBD_N"/>
</dbReference>
<gene>
    <name evidence="4" type="ORF">BLM47_12205</name>
</gene>
<evidence type="ECO:0000256" key="1">
    <source>
        <dbReference type="ARBA" id="ARBA00043967"/>
    </source>
</evidence>
<dbReference type="AlphaFoldDB" id="A0A2A6DXS7"/>
<comment type="caution">
    <text evidence="4">The sequence shown here is derived from an EMBL/GenBank/DDBJ whole genome shotgun (WGS) entry which is preliminary data.</text>
</comment>
<organism evidence="4 5">
    <name type="scientific">Candidatus Reconcilbacillus cellulovorans</name>
    <dbReference type="NCBI Taxonomy" id="1906605"/>
    <lineage>
        <taxon>Bacteria</taxon>
        <taxon>Bacillati</taxon>
        <taxon>Bacillota</taxon>
        <taxon>Bacilli</taxon>
        <taxon>Bacillales</taxon>
        <taxon>Paenibacillaceae</taxon>
        <taxon>Candidatus Reconcilbacillus</taxon>
    </lineage>
</organism>
<sequence length="436" mass="47544">MSAQTIALPLTREQLRAAAEARGEPAWLVDLRLRGLEAAETSAMPKIEKVPVERWTLDRYGSHRTPQPWPSLADLPERCRLLLPEEGQSAGLLIQRNSGVVHLRLDPRWAEQGVIFTSLENAVREHEALVRPYLASLYPPDEHRIAALHTALWSGGAFLYVPAGVRVDVPVQAMFVADDAEAVFAPHVLIVAGEDSFVTYVENVVSDGLSAELTVNAAFEVVAARGAHVRVASVHNLEAAATGFNYRRAVLDRDARIEWLLGELNNGNAVVDTTTIMRGHGSSSDAKTISVGTGSQRMSLTTRAIHVGRSTPSDMVSRVVLRDEAFAVVNGVTKIEKGATGANGEQTEKVLMLSPKARGDANPILLIDEDDVRAEHAASVGPVNPEHVYYLMSRGITREEAEKLIISGFLAPIVEEVPLENVRKQLELLVERKLGR</sequence>
<proteinExistence type="inferred from homology"/>
<dbReference type="EMBL" id="MOXJ01000036">
    <property type="protein sequence ID" value="PDO09523.1"/>
    <property type="molecule type" value="Genomic_DNA"/>
</dbReference>
<feature type="domain" description="SUF system FeS cluster assembly SufBD core" evidence="2">
    <location>
        <begin position="176"/>
        <end position="409"/>
    </location>
</feature>
<evidence type="ECO:0000313" key="5">
    <source>
        <dbReference type="Proteomes" id="UP000243688"/>
    </source>
</evidence>
<name>A0A2A6DXS7_9BACL</name>
<dbReference type="GO" id="GO:0016226">
    <property type="term" value="P:iron-sulfur cluster assembly"/>
    <property type="evidence" value="ECO:0007669"/>
    <property type="project" value="InterPro"/>
</dbReference>
<dbReference type="PANTHER" id="PTHR30508">
    <property type="entry name" value="FES CLUSTER ASSEMBLY PROTEIN SUF"/>
    <property type="match status" value="1"/>
</dbReference>
<protein>
    <submittedName>
        <fullName evidence="4">Fe-S cluster assembly protein SufD</fullName>
    </submittedName>
</protein>
<dbReference type="NCBIfam" id="TIGR01981">
    <property type="entry name" value="sufD"/>
    <property type="match status" value="1"/>
</dbReference>
<dbReference type="Pfam" id="PF01458">
    <property type="entry name" value="SUFBD_core"/>
    <property type="match status" value="1"/>
</dbReference>
<evidence type="ECO:0000259" key="3">
    <source>
        <dbReference type="Pfam" id="PF19295"/>
    </source>
</evidence>
<dbReference type="InterPro" id="IPR000825">
    <property type="entry name" value="SUF_FeS_clus_asmbl_SufBD_core"/>
</dbReference>
<accession>A0A2A6DXS7</accession>
<dbReference type="InterPro" id="IPR011542">
    <property type="entry name" value="SUF_FeS_clus_asmbl_SufD"/>
</dbReference>
<dbReference type="SUPFAM" id="SSF101960">
    <property type="entry name" value="Stabilizer of iron transporter SufD"/>
    <property type="match status" value="1"/>
</dbReference>